<feature type="transmembrane region" description="Helical" evidence="1">
    <location>
        <begin position="204"/>
        <end position="228"/>
    </location>
</feature>
<dbReference type="GO" id="GO:0006508">
    <property type="term" value="P:proteolysis"/>
    <property type="evidence" value="ECO:0007669"/>
    <property type="project" value="UniProtKB-KW"/>
</dbReference>
<dbReference type="EMBL" id="JAGGLG010000047">
    <property type="protein sequence ID" value="MBP2020077.1"/>
    <property type="molecule type" value="Genomic_DNA"/>
</dbReference>
<evidence type="ECO:0000256" key="1">
    <source>
        <dbReference type="SAM" id="Phobius"/>
    </source>
</evidence>
<dbReference type="PANTHER" id="PTHR36434:SF1">
    <property type="entry name" value="MEMBRANE PROTEASE YUGP-RELATED"/>
    <property type="match status" value="1"/>
</dbReference>
<evidence type="ECO:0000313" key="3">
    <source>
        <dbReference type="Proteomes" id="UP001519289"/>
    </source>
</evidence>
<reference evidence="2 3" key="1">
    <citation type="submission" date="2021-03" db="EMBL/GenBank/DDBJ databases">
        <title>Genomic Encyclopedia of Type Strains, Phase IV (KMG-IV): sequencing the most valuable type-strain genomes for metagenomic binning, comparative biology and taxonomic classification.</title>
        <authorList>
            <person name="Goeker M."/>
        </authorList>
    </citation>
    <scope>NUCLEOTIDE SEQUENCE [LARGE SCALE GENOMIC DNA]</scope>
    <source>
        <strain evidence="2 3">DSM 27138</strain>
    </source>
</reference>
<keyword evidence="3" id="KW-1185">Reference proteome</keyword>
<feature type="transmembrane region" description="Helical" evidence="1">
    <location>
        <begin position="12"/>
        <end position="30"/>
    </location>
</feature>
<evidence type="ECO:0000313" key="2">
    <source>
        <dbReference type="EMBL" id="MBP2020077.1"/>
    </source>
</evidence>
<name>A0ABS4JX17_9FIRM</name>
<dbReference type="GO" id="GO:0008233">
    <property type="term" value="F:peptidase activity"/>
    <property type="evidence" value="ECO:0007669"/>
    <property type="project" value="UniProtKB-KW"/>
</dbReference>
<dbReference type="Pfam" id="PF04298">
    <property type="entry name" value="Zn_peptidase_2"/>
    <property type="match status" value="1"/>
</dbReference>
<keyword evidence="1" id="KW-0472">Membrane</keyword>
<dbReference type="Proteomes" id="UP001519289">
    <property type="component" value="Unassembled WGS sequence"/>
</dbReference>
<dbReference type="PANTHER" id="PTHR36434">
    <property type="entry name" value="MEMBRANE PROTEASE YUGP-RELATED"/>
    <property type="match status" value="1"/>
</dbReference>
<protein>
    <submittedName>
        <fullName evidence="2">Zn-dependent membrane protease YugP</fullName>
    </submittedName>
</protein>
<dbReference type="InterPro" id="IPR007395">
    <property type="entry name" value="Zn_peptidase_2"/>
</dbReference>
<keyword evidence="2" id="KW-0378">Hydrolase</keyword>
<accession>A0ABS4JX17</accession>
<keyword evidence="1" id="KW-0812">Transmembrane</keyword>
<keyword evidence="1" id="KW-1133">Transmembrane helix</keyword>
<comment type="caution">
    <text evidence="2">The sequence shown here is derived from an EMBL/GenBank/DDBJ whole genome shotgun (WGS) entry which is preliminary data.</text>
</comment>
<gene>
    <name evidence="2" type="ORF">J2Z79_003531</name>
</gene>
<feature type="transmembrane region" description="Helical" evidence="1">
    <location>
        <begin position="152"/>
        <end position="172"/>
    </location>
</feature>
<feature type="transmembrane region" description="Helical" evidence="1">
    <location>
        <begin position="124"/>
        <end position="146"/>
    </location>
</feature>
<sequence>MLPFYPMVFDPTYVLLLPAIIMVIWAQARVRSSFNEWSRVGTRSGVTAAQVARDILDRHGLTDVPVERVRGHLSDHYDPKARVVRLSDSTYHSNSIAAIGVAAHEVGHAIQHELSYTPLQVRNLIWPVARIGDGLGPFLVILGFFFGGQGGLWLMDLGILLFLGAVVFYLITLPVEYNASSRAVEILETGGYMTRQEVEGARKVLNAAALTYVAGAAAAVMSLVRLFFLRSMASDE</sequence>
<proteinExistence type="predicted"/>
<organism evidence="2 3">
    <name type="scientific">Symbiobacterium terraclitae</name>
    <dbReference type="NCBI Taxonomy" id="557451"/>
    <lineage>
        <taxon>Bacteria</taxon>
        <taxon>Bacillati</taxon>
        <taxon>Bacillota</taxon>
        <taxon>Clostridia</taxon>
        <taxon>Eubacteriales</taxon>
        <taxon>Symbiobacteriaceae</taxon>
        <taxon>Symbiobacterium</taxon>
    </lineage>
</organism>
<keyword evidence="2" id="KW-0645">Protease</keyword>